<reference evidence="5" key="1">
    <citation type="submission" date="2025-08" db="UniProtKB">
        <authorList>
            <consortium name="RefSeq"/>
        </authorList>
    </citation>
    <scope>IDENTIFICATION</scope>
    <source>
        <tissue evidence="5">Tentacle</tissue>
    </source>
</reference>
<feature type="binding site" evidence="2">
    <location>
        <begin position="495"/>
        <end position="496"/>
    </location>
    <ligand>
        <name>L-glutamate</name>
        <dbReference type="ChEBI" id="CHEBI:29985"/>
    </ligand>
</feature>
<dbReference type="InterPro" id="IPR043137">
    <property type="entry name" value="GGT_ssub_C"/>
</dbReference>
<dbReference type="GO" id="GO:0005886">
    <property type="term" value="C:plasma membrane"/>
    <property type="evidence" value="ECO:0007669"/>
    <property type="project" value="TreeGrafter"/>
</dbReference>
<name>A0A6P8IH47_ACTTE</name>
<dbReference type="AlphaFoldDB" id="A0A6P8IH47"/>
<evidence type="ECO:0000256" key="1">
    <source>
        <dbReference type="PIRSR" id="PIRSR600101-1"/>
    </source>
</evidence>
<feature type="binding site" evidence="2">
    <location>
        <position position="467"/>
    </location>
    <ligand>
        <name>L-glutamate</name>
        <dbReference type="ChEBI" id="CHEBI:29985"/>
    </ligand>
</feature>
<protein>
    <submittedName>
        <fullName evidence="5">Glutathione hydrolase 1 proenzyme-like</fullName>
    </submittedName>
</protein>
<dbReference type="InParanoid" id="A0A6P8IH47"/>
<feature type="region of interest" description="Disordered" evidence="3">
    <location>
        <begin position="36"/>
        <end position="78"/>
    </location>
</feature>
<dbReference type="GO" id="GO:0036374">
    <property type="term" value="F:glutathione hydrolase activity"/>
    <property type="evidence" value="ECO:0007669"/>
    <property type="project" value="InterPro"/>
</dbReference>
<dbReference type="GeneID" id="116301162"/>
<dbReference type="PANTHER" id="PTHR11686:SF9">
    <property type="entry name" value="RE13973P"/>
    <property type="match status" value="1"/>
</dbReference>
<accession>A0A6P8IH47</accession>
<dbReference type="RefSeq" id="XP_031566044.1">
    <property type="nucleotide sequence ID" value="XM_031710184.1"/>
</dbReference>
<dbReference type="GO" id="GO:0006751">
    <property type="term" value="P:glutathione catabolic process"/>
    <property type="evidence" value="ECO:0007669"/>
    <property type="project" value="InterPro"/>
</dbReference>
<feature type="binding site" evidence="2">
    <location>
        <position position="147"/>
    </location>
    <ligand>
        <name>L-glutamate</name>
        <dbReference type="ChEBI" id="CHEBI:29985"/>
    </ligand>
</feature>
<dbReference type="SUPFAM" id="SSF56235">
    <property type="entry name" value="N-terminal nucleophile aminohydrolases (Ntn hydrolases)"/>
    <property type="match status" value="1"/>
</dbReference>
<sequence>MAMNAKDRKIVVFVLVFSALIILGIGFGIGFATRSKTSKNSGSTPDVKTPTSSPTGRPTNGPTSFPTPSGNGTSYGPYKEGAVATDAGKCSEIGRDILKAGGSAVDAAIASSFCIGVINMHSAGIGGGGFMLIYNKSTGRAETLDYREEAPKAATPDMFQNISSTNGGKASGIPGEVIGLYTAHQKYGRLNWSDLVQPSIDLATNGFPIPIPVYEAMELSKEDIKKDPGLKQLLFNGEEMKKLGERITNPQLAITLEKIRDNAISFYNGCLAVDIVRDVKRAEGIITKEDLKDYKPKWKEALKSNMSADLSLFTTAPPSSGAVITLILNILKGYNMSEADRANDEASARTYHRIIEAFKHAYAARAHLGDPDFPDPSYVNIYEVLKNMSNPSIADNIRLRIDDNKTYHNASFYGKYFSGTGHQGTSHLSVLAPNGDAVSLTTTINFRFGAKYRSPVTGIIYNNEMDDFSTPGKPNGFGVKPSPSNYIKPGKRPMSSISPVIFVQRNDLMVRLIAGASGGTRITTATALVIMNKLWFGRPLNESVSEPRVHNQLSNTTYEVKESKYTLPASIRKGLAERGNYLIPSNWYAVVQAIYREEKSTIFAQSDPRKHGWSAGY</sequence>
<dbReference type="KEGG" id="aten:116301162"/>
<dbReference type="InterPro" id="IPR000101">
    <property type="entry name" value="GGT_peptidase"/>
</dbReference>
<dbReference type="FunFam" id="3.60.20.40:FF:000009">
    <property type="entry name" value="Predicted protein"/>
    <property type="match status" value="1"/>
</dbReference>
<dbReference type="PANTHER" id="PTHR11686">
    <property type="entry name" value="GAMMA GLUTAMYL TRANSPEPTIDASE"/>
    <property type="match status" value="1"/>
</dbReference>
<dbReference type="InterPro" id="IPR029055">
    <property type="entry name" value="Ntn_hydrolases_N"/>
</dbReference>
<dbReference type="Pfam" id="PF01019">
    <property type="entry name" value="G_glu_transpept"/>
    <property type="match status" value="1"/>
</dbReference>
<dbReference type="Gene3D" id="3.60.20.40">
    <property type="match status" value="1"/>
</dbReference>
<dbReference type="Proteomes" id="UP000515163">
    <property type="component" value="Unplaced"/>
</dbReference>
<evidence type="ECO:0000256" key="2">
    <source>
        <dbReference type="PIRSR" id="PIRSR600101-2"/>
    </source>
</evidence>
<dbReference type="InterPro" id="IPR043138">
    <property type="entry name" value="GGT_lsub"/>
</dbReference>
<dbReference type="NCBIfam" id="TIGR00066">
    <property type="entry name" value="g_glut_trans"/>
    <property type="match status" value="1"/>
</dbReference>
<dbReference type="OrthoDB" id="1081007at2759"/>
<feature type="compositionally biased region" description="Polar residues" evidence="3">
    <location>
        <begin position="36"/>
        <end position="74"/>
    </location>
</feature>
<feature type="binding site" evidence="2">
    <location>
        <begin position="443"/>
        <end position="445"/>
    </location>
    <ligand>
        <name>L-glutamate</name>
        <dbReference type="ChEBI" id="CHEBI:29985"/>
    </ligand>
</feature>
<feature type="binding site" evidence="2">
    <location>
        <position position="519"/>
    </location>
    <ligand>
        <name>L-glutamate</name>
        <dbReference type="ChEBI" id="CHEBI:29985"/>
    </ligand>
</feature>
<feature type="active site" description="Nucleophile" evidence="1">
    <location>
        <position position="425"/>
    </location>
</feature>
<dbReference type="PRINTS" id="PR01210">
    <property type="entry name" value="GGTRANSPTASE"/>
</dbReference>
<evidence type="ECO:0000313" key="4">
    <source>
        <dbReference type="Proteomes" id="UP000515163"/>
    </source>
</evidence>
<proteinExistence type="predicted"/>
<evidence type="ECO:0000256" key="3">
    <source>
        <dbReference type="SAM" id="MobiDB-lite"/>
    </source>
</evidence>
<evidence type="ECO:0000313" key="5">
    <source>
        <dbReference type="RefSeq" id="XP_031566044.1"/>
    </source>
</evidence>
<gene>
    <name evidence="5" type="primary">LOC116301162</name>
</gene>
<dbReference type="FunFam" id="1.10.246.130:FF:000002">
    <property type="entry name" value="glutathione hydrolase 1 proenzyme"/>
    <property type="match status" value="1"/>
</dbReference>
<organism evidence="4 5">
    <name type="scientific">Actinia tenebrosa</name>
    <name type="common">Australian red waratah sea anemone</name>
    <dbReference type="NCBI Taxonomy" id="6105"/>
    <lineage>
        <taxon>Eukaryota</taxon>
        <taxon>Metazoa</taxon>
        <taxon>Cnidaria</taxon>
        <taxon>Anthozoa</taxon>
        <taxon>Hexacorallia</taxon>
        <taxon>Actiniaria</taxon>
        <taxon>Actiniidae</taxon>
        <taxon>Actinia</taxon>
    </lineage>
</organism>
<keyword evidence="4" id="KW-1185">Reference proteome</keyword>
<dbReference type="FunCoup" id="A0A6P8IH47">
    <property type="interactions" value="258"/>
</dbReference>
<dbReference type="Gene3D" id="1.10.246.130">
    <property type="match status" value="1"/>
</dbReference>